<dbReference type="SUPFAM" id="SSF48452">
    <property type="entry name" value="TPR-like"/>
    <property type="match status" value="1"/>
</dbReference>
<dbReference type="PANTHER" id="PTHR43081:SF19">
    <property type="entry name" value="PH-SENSITIVE ADENYLATE CYCLASE RV1264"/>
    <property type="match status" value="1"/>
</dbReference>
<dbReference type="RefSeq" id="WP_338547923.1">
    <property type="nucleotide sequence ID" value="NZ_CP146069.1"/>
</dbReference>
<sequence length="628" mass="69830">MNLERRLAAILAADVVGYSRLIRNDEAGTLEIVKAHRERLFEPIVSARNGRIVKLIGDGLLIEFASAVEAVRCAIEMQYFVGIENKDLPEDAQVQYRIGLNVGDIVVDQDDIQGDGVNIAARLESLAEPAGICMSVNVFDQVKDKLDLNIEDAGMHQVKNMAEPLHVFSLALDEKATALASPIVRSAAKPAQRRMAVAISVVLALALGVAAWWQPWSPAAISSANGDQYLPASGKPSIAVMAFDNLNNDPTQDYLSDGLSENILTALSRFSDFFVIARNSTFLYKDKPVEVQQIAQELGVRYIVDGSVQIAGERLRANAQLIDATTGKHLWAEQYDRDLLDIFDVQDEITRTVASTLSTSINLAEYDRLKHQPTESLGAYELSTRAQEHSLRFNEADNIQAQRLSEQAIALDPNFAGAYAELAWAHAFGYRFGWSEDLSREESLDLAFEMARKAIDLESLDFAGYAVFAYVTMYSGDLDRAVTLYDKAISLNPNSAGTLVNSTDPLVYSGRADEAVERMRSAIRLNPHHPDWYLWNLGWAQYFAEDYAGALASIEKMNEVPDRLRRTLAPILLRLGREEEAKTLIDEFLADNPNYSIEEARKAPFESDDYLNRWLDDLRRLGVPETTG</sequence>
<dbReference type="EMBL" id="CP146069">
    <property type="protein sequence ID" value="WWR45062.1"/>
    <property type="molecule type" value="Genomic_DNA"/>
</dbReference>
<keyword evidence="1" id="KW-0802">TPR repeat</keyword>
<dbReference type="PANTHER" id="PTHR43081">
    <property type="entry name" value="ADENYLATE CYCLASE, TERMINAL-DIFFERENTIATION SPECIFIC-RELATED"/>
    <property type="match status" value="1"/>
</dbReference>
<keyword evidence="3" id="KW-0808">Transferase</keyword>
<name>A0ABZ2HFG0_9RHOB</name>
<accession>A0ABZ2HFG0</accession>
<dbReference type="Gene3D" id="3.30.70.1230">
    <property type="entry name" value="Nucleotide cyclase"/>
    <property type="match status" value="1"/>
</dbReference>
<dbReference type="InterPro" id="IPR029787">
    <property type="entry name" value="Nucleotide_cyclase"/>
</dbReference>
<dbReference type="Gene3D" id="1.25.40.10">
    <property type="entry name" value="Tetratricopeptide repeat domain"/>
    <property type="match status" value="2"/>
</dbReference>
<dbReference type="PROSITE" id="PS50125">
    <property type="entry name" value="GUANYLATE_CYCLASE_2"/>
    <property type="match status" value="1"/>
</dbReference>
<dbReference type="InterPro" id="IPR011990">
    <property type="entry name" value="TPR-like_helical_dom_sf"/>
</dbReference>
<dbReference type="Gene3D" id="3.40.50.10070">
    <property type="entry name" value="TolB, N-terminal domain"/>
    <property type="match status" value="1"/>
</dbReference>
<feature type="repeat" description="TPR" evidence="1">
    <location>
        <begin position="462"/>
        <end position="495"/>
    </location>
</feature>
<dbReference type="Pfam" id="PF13181">
    <property type="entry name" value="TPR_8"/>
    <property type="match status" value="1"/>
</dbReference>
<protein>
    <submittedName>
        <fullName evidence="3">Adenylate/guanylate cyclase domain-containing protein</fullName>
        <ecNumber evidence="3">2.7.7.-</ecNumber>
    </submittedName>
</protein>
<evidence type="ECO:0000256" key="1">
    <source>
        <dbReference type="PROSITE-ProRule" id="PRU00339"/>
    </source>
</evidence>
<dbReference type="InterPro" id="IPR001054">
    <property type="entry name" value="A/G_cyclase"/>
</dbReference>
<dbReference type="EC" id="2.7.7.-" evidence="3"/>
<dbReference type="SUPFAM" id="SSF55073">
    <property type="entry name" value="Nucleotide cyclase"/>
    <property type="match status" value="1"/>
</dbReference>
<dbReference type="InterPro" id="IPR019734">
    <property type="entry name" value="TPR_rpt"/>
</dbReference>
<dbReference type="CDD" id="cd07302">
    <property type="entry name" value="CHD"/>
    <property type="match status" value="1"/>
</dbReference>
<dbReference type="Proteomes" id="UP001364156">
    <property type="component" value="Chromosome"/>
</dbReference>
<evidence type="ECO:0000259" key="2">
    <source>
        <dbReference type="PROSITE" id="PS50125"/>
    </source>
</evidence>
<feature type="domain" description="Guanylate cyclase" evidence="2">
    <location>
        <begin position="9"/>
        <end position="124"/>
    </location>
</feature>
<gene>
    <name evidence="3" type="ORF">RZ517_09520</name>
</gene>
<proteinExistence type="predicted"/>
<evidence type="ECO:0000313" key="4">
    <source>
        <dbReference type="Proteomes" id="UP001364156"/>
    </source>
</evidence>
<dbReference type="Pfam" id="PF00211">
    <property type="entry name" value="Guanylate_cyc"/>
    <property type="match status" value="1"/>
</dbReference>
<dbReference type="InterPro" id="IPR050697">
    <property type="entry name" value="Adenylyl/Guanylyl_Cyclase_3/4"/>
</dbReference>
<keyword evidence="3" id="KW-0548">Nucleotidyltransferase</keyword>
<dbReference type="GO" id="GO:0016779">
    <property type="term" value="F:nucleotidyltransferase activity"/>
    <property type="evidence" value="ECO:0007669"/>
    <property type="project" value="UniProtKB-KW"/>
</dbReference>
<keyword evidence="4" id="KW-1185">Reference proteome</keyword>
<organism evidence="3 4">
    <name type="scientific">Roseovarius phycicola</name>
    <dbReference type="NCBI Taxonomy" id="3080976"/>
    <lineage>
        <taxon>Bacteria</taxon>
        <taxon>Pseudomonadati</taxon>
        <taxon>Pseudomonadota</taxon>
        <taxon>Alphaproteobacteria</taxon>
        <taxon>Rhodobacterales</taxon>
        <taxon>Roseobacteraceae</taxon>
        <taxon>Roseovarius</taxon>
    </lineage>
</organism>
<dbReference type="PROSITE" id="PS50005">
    <property type="entry name" value="TPR"/>
    <property type="match status" value="1"/>
</dbReference>
<evidence type="ECO:0000313" key="3">
    <source>
        <dbReference type="EMBL" id="WWR45062.1"/>
    </source>
</evidence>
<reference evidence="3 4" key="1">
    <citation type="submission" date="2023-10" db="EMBL/GenBank/DDBJ databases">
        <title>Roseovarius strain S88 nov., isolated from a marine algae.</title>
        <authorList>
            <person name="Lee M.W."/>
            <person name="Lee J.K."/>
            <person name="Kim J.M."/>
            <person name="Choi D.G."/>
            <person name="Baek J.H."/>
            <person name="Bayburt H."/>
            <person name="Jung J.J."/>
            <person name="Han D.M."/>
            <person name="Jeon C.O."/>
        </authorList>
    </citation>
    <scope>NUCLEOTIDE SEQUENCE [LARGE SCALE GENOMIC DNA]</scope>
    <source>
        <strain evidence="3 4">S88</strain>
    </source>
</reference>